<reference evidence="1 2" key="1">
    <citation type="submission" date="2018-01" db="EMBL/GenBank/DDBJ databases">
        <title>The draft genome sequence of Cohaesibacter sp. H1304.</title>
        <authorList>
            <person name="Wang N.-N."/>
            <person name="Du Z.-J."/>
        </authorList>
    </citation>
    <scope>NUCLEOTIDE SEQUENCE [LARGE SCALE GENOMIC DNA]</scope>
    <source>
        <strain evidence="1 2">H1304</strain>
    </source>
</reference>
<comment type="caution">
    <text evidence="1">The sequence shown here is derived from an EMBL/GenBank/DDBJ whole genome shotgun (WGS) entry which is preliminary data.</text>
</comment>
<evidence type="ECO:0000313" key="1">
    <source>
        <dbReference type="EMBL" id="PLW78184.1"/>
    </source>
</evidence>
<protein>
    <submittedName>
        <fullName evidence="1">DUF1428 domain-containing protein</fullName>
    </submittedName>
</protein>
<dbReference type="Pfam" id="PF07237">
    <property type="entry name" value="DUF1428"/>
    <property type="match status" value="1"/>
</dbReference>
<accession>A0A2N5XUK9</accession>
<dbReference type="InterPro" id="IPR011008">
    <property type="entry name" value="Dimeric_a/b-barrel"/>
</dbReference>
<sequence length="115" mass="13161">MTIVDGAVYSVPTAKKQEFIKHAQNMCALFKEYGALHVVDAWGIDVPDGDLTSFPMAVKCEPDETVCYSWMTWPSEQVRKDAWDKIMQDERMQQPMMFDGKRMIFGTFDVVAEAK</sequence>
<name>A0A2N5XUK9_9HYPH</name>
<proteinExistence type="predicted"/>
<dbReference type="RefSeq" id="WP_101532895.1">
    <property type="nucleotide sequence ID" value="NZ_JBFHIU010000067.1"/>
</dbReference>
<dbReference type="PIRSF" id="PIRSF007028">
    <property type="entry name" value="UCP007028"/>
    <property type="match status" value="1"/>
</dbReference>
<keyword evidence="2" id="KW-1185">Reference proteome</keyword>
<dbReference type="OrthoDB" id="9792392at2"/>
<evidence type="ECO:0000313" key="2">
    <source>
        <dbReference type="Proteomes" id="UP000234881"/>
    </source>
</evidence>
<dbReference type="EMBL" id="PKUQ01000010">
    <property type="protein sequence ID" value="PLW78184.1"/>
    <property type="molecule type" value="Genomic_DNA"/>
</dbReference>
<dbReference type="Gene3D" id="3.30.70.100">
    <property type="match status" value="1"/>
</dbReference>
<dbReference type="Proteomes" id="UP000234881">
    <property type="component" value="Unassembled WGS sequence"/>
</dbReference>
<gene>
    <name evidence="1" type="ORF">C0081_05955</name>
</gene>
<dbReference type="SUPFAM" id="SSF54909">
    <property type="entry name" value="Dimeric alpha+beta barrel"/>
    <property type="match status" value="1"/>
</dbReference>
<dbReference type="InterPro" id="IPR009874">
    <property type="entry name" value="DUF1428"/>
</dbReference>
<organism evidence="1 2">
    <name type="scientific">Cohaesibacter celericrescens</name>
    <dbReference type="NCBI Taxonomy" id="2067669"/>
    <lineage>
        <taxon>Bacteria</taxon>
        <taxon>Pseudomonadati</taxon>
        <taxon>Pseudomonadota</taxon>
        <taxon>Alphaproteobacteria</taxon>
        <taxon>Hyphomicrobiales</taxon>
        <taxon>Cohaesibacteraceae</taxon>
    </lineage>
</organism>
<dbReference type="AlphaFoldDB" id="A0A2N5XUK9"/>